<evidence type="ECO:0000313" key="1">
    <source>
        <dbReference type="EMBL" id="OSD08422.1"/>
    </source>
</evidence>
<dbReference type="Proteomes" id="UP000193067">
    <property type="component" value="Unassembled WGS sequence"/>
</dbReference>
<reference evidence="1 2" key="1">
    <citation type="journal article" date="2015" name="Biotechnol. Biofuels">
        <title>Enhanced degradation of softwood versus hardwood by the white-rot fungus Pycnoporus coccineus.</title>
        <authorList>
            <person name="Couturier M."/>
            <person name="Navarro D."/>
            <person name="Chevret D."/>
            <person name="Henrissat B."/>
            <person name="Piumi F."/>
            <person name="Ruiz-Duenas F.J."/>
            <person name="Martinez A.T."/>
            <person name="Grigoriev I.V."/>
            <person name="Riley R."/>
            <person name="Lipzen A."/>
            <person name="Berrin J.G."/>
            <person name="Master E.R."/>
            <person name="Rosso M.N."/>
        </authorList>
    </citation>
    <scope>NUCLEOTIDE SEQUENCE [LARGE SCALE GENOMIC DNA]</scope>
    <source>
        <strain evidence="1 2">BRFM310</strain>
    </source>
</reference>
<keyword evidence="2" id="KW-1185">Reference proteome</keyword>
<protein>
    <submittedName>
        <fullName evidence="1">Uncharacterized protein</fullName>
    </submittedName>
</protein>
<sequence length="153" mass="17111">MSILALDRERSSLFICAIRTVPRVVQRSLLRSYQPCPTFLARIAQLLAFLTNLSRWQSSQASTLSPSTGSSPTHSSRIIPHQLCSLALTNGSHSPHPSLFVADSLLSEPLDCPCQCFCYRLSTIPTILMPCLRRLGCPVRMGQAFRRHCRRPM</sequence>
<gene>
    <name evidence="1" type="ORF">PYCCODRAFT_19773</name>
</gene>
<name>A0A1Y2J851_TRAC3</name>
<organism evidence="1 2">
    <name type="scientific">Trametes coccinea (strain BRFM310)</name>
    <name type="common">Pycnoporus coccineus</name>
    <dbReference type="NCBI Taxonomy" id="1353009"/>
    <lineage>
        <taxon>Eukaryota</taxon>
        <taxon>Fungi</taxon>
        <taxon>Dikarya</taxon>
        <taxon>Basidiomycota</taxon>
        <taxon>Agaricomycotina</taxon>
        <taxon>Agaricomycetes</taxon>
        <taxon>Polyporales</taxon>
        <taxon>Polyporaceae</taxon>
        <taxon>Trametes</taxon>
    </lineage>
</organism>
<accession>A0A1Y2J851</accession>
<dbReference type="AlphaFoldDB" id="A0A1Y2J851"/>
<proteinExistence type="predicted"/>
<evidence type="ECO:0000313" key="2">
    <source>
        <dbReference type="Proteomes" id="UP000193067"/>
    </source>
</evidence>
<dbReference type="EMBL" id="KZ084086">
    <property type="protein sequence ID" value="OSD08422.1"/>
    <property type="molecule type" value="Genomic_DNA"/>
</dbReference>